<dbReference type="SUPFAM" id="SSF52833">
    <property type="entry name" value="Thioredoxin-like"/>
    <property type="match status" value="1"/>
</dbReference>
<proteinExistence type="inferred from homology"/>
<gene>
    <name evidence="9" type="ORF">SAMN04489745_0650</name>
</gene>
<feature type="signal peptide" evidence="7">
    <location>
        <begin position="1"/>
        <end position="30"/>
    </location>
</feature>
<evidence type="ECO:0000256" key="1">
    <source>
        <dbReference type="ARBA" id="ARBA00005791"/>
    </source>
</evidence>
<keyword evidence="2 7" id="KW-0732">Signal</keyword>
<dbReference type="InterPro" id="IPR012336">
    <property type="entry name" value="Thioredoxin-like_fold"/>
</dbReference>
<dbReference type="InterPro" id="IPR036249">
    <property type="entry name" value="Thioredoxin-like_sf"/>
</dbReference>
<feature type="region of interest" description="Disordered" evidence="6">
    <location>
        <begin position="35"/>
        <end position="54"/>
    </location>
</feature>
<dbReference type="AlphaFoldDB" id="A0A1H4KHE4"/>
<dbReference type="RefSeq" id="WP_066213962.1">
    <property type="nucleotide sequence ID" value="NZ_FNSN01000003.1"/>
</dbReference>
<keyword evidence="5" id="KW-0676">Redox-active center</keyword>
<evidence type="ECO:0000256" key="5">
    <source>
        <dbReference type="ARBA" id="ARBA00023284"/>
    </source>
</evidence>
<reference evidence="9 10" key="1">
    <citation type="submission" date="2016-10" db="EMBL/GenBank/DDBJ databases">
        <authorList>
            <person name="de Groot N.N."/>
        </authorList>
    </citation>
    <scope>NUCLEOTIDE SEQUENCE [LARGE SCALE GENOMIC DNA]</scope>
    <source>
        <strain evidence="9 10">DSM 10495</strain>
    </source>
</reference>
<evidence type="ECO:0000256" key="7">
    <source>
        <dbReference type="SAM" id="SignalP"/>
    </source>
</evidence>
<evidence type="ECO:0000256" key="2">
    <source>
        <dbReference type="ARBA" id="ARBA00022729"/>
    </source>
</evidence>
<organism evidence="9 10">
    <name type="scientific">Arthrobacter woluwensis</name>
    <dbReference type="NCBI Taxonomy" id="156980"/>
    <lineage>
        <taxon>Bacteria</taxon>
        <taxon>Bacillati</taxon>
        <taxon>Actinomycetota</taxon>
        <taxon>Actinomycetes</taxon>
        <taxon>Micrococcales</taxon>
        <taxon>Micrococcaceae</taxon>
        <taxon>Arthrobacter</taxon>
    </lineage>
</organism>
<dbReference type="PROSITE" id="PS51257">
    <property type="entry name" value="PROKAR_LIPOPROTEIN"/>
    <property type="match status" value="1"/>
</dbReference>
<name>A0A1H4KHE4_9MICC</name>
<dbReference type="EMBL" id="FNSN01000003">
    <property type="protein sequence ID" value="SEB57950.1"/>
    <property type="molecule type" value="Genomic_DNA"/>
</dbReference>
<dbReference type="STRING" id="156980.SAMN04489745_0650"/>
<comment type="similarity">
    <text evidence="1">Belongs to the thioredoxin family. DsbA subfamily.</text>
</comment>
<dbReference type="Proteomes" id="UP000182652">
    <property type="component" value="Unassembled WGS sequence"/>
</dbReference>
<keyword evidence="3" id="KW-0560">Oxidoreductase</keyword>
<accession>A0A1H4KHE4</accession>
<dbReference type="InterPro" id="IPR013766">
    <property type="entry name" value="Thioredoxin_domain"/>
</dbReference>
<evidence type="ECO:0000259" key="8">
    <source>
        <dbReference type="PROSITE" id="PS51352"/>
    </source>
</evidence>
<dbReference type="Gene3D" id="3.40.30.10">
    <property type="entry name" value="Glutaredoxin"/>
    <property type="match status" value="1"/>
</dbReference>
<protein>
    <submittedName>
        <fullName evidence="9">Protein-disulfide isomerase</fullName>
    </submittedName>
</protein>
<dbReference type="PANTHER" id="PTHR13887">
    <property type="entry name" value="GLUTATHIONE S-TRANSFERASE KAPPA"/>
    <property type="match status" value="1"/>
</dbReference>
<keyword evidence="9" id="KW-0413">Isomerase</keyword>
<evidence type="ECO:0000256" key="3">
    <source>
        <dbReference type="ARBA" id="ARBA00023002"/>
    </source>
</evidence>
<feature type="domain" description="Thioredoxin" evidence="8">
    <location>
        <begin position="39"/>
        <end position="236"/>
    </location>
</feature>
<keyword evidence="4" id="KW-1015">Disulfide bond</keyword>
<evidence type="ECO:0000313" key="9">
    <source>
        <dbReference type="EMBL" id="SEB57950.1"/>
    </source>
</evidence>
<feature type="chain" id="PRO_5010183617" evidence="7">
    <location>
        <begin position="31"/>
        <end position="237"/>
    </location>
</feature>
<dbReference type="GO" id="GO:0016491">
    <property type="term" value="F:oxidoreductase activity"/>
    <property type="evidence" value="ECO:0007669"/>
    <property type="project" value="UniProtKB-KW"/>
</dbReference>
<evidence type="ECO:0000256" key="4">
    <source>
        <dbReference type="ARBA" id="ARBA00023157"/>
    </source>
</evidence>
<evidence type="ECO:0000256" key="6">
    <source>
        <dbReference type="SAM" id="MobiDB-lite"/>
    </source>
</evidence>
<evidence type="ECO:0000313" key="10">
    <source>
        <dbReference type="Proteomes" id="UP000182652"/>
    </source>
</evidence>
<dbReference type="Pfam" id="PF13462">
    <property type="entry name" value="Thioredoxin_4"/>
    <property type="match status" value="1"/>
</dbReference>
<dbReference type="GO" id="GO:0016853">
    <property type="term" value="F:isomerase activity"/>
    <property type="evidence" value="ECO:0007669"/>
    <property type="project" value="UniProtKB-KW"/>
</dbReference>
<keyword evidence="10" id="KW-1185">Reference proteome</keyword>
<sequence>MRTQKAGSTAKTLLASLALVVAAGTLGACGAPSSSDVSAPSASATPSSTAPATPSAELMAKLVPSDARIIANPAKPRTTLILFTDYQCPYCAKMDTLIERAKKEYGSEVRIVVRNFPLPMHENAPLAAKAVEAAAEQGALEKMSHLVFSKQAEWAKSTSGQAETFTGYARELGLNMDRFAKDFASPAVATRVQRDLDDAKELGLRGTPSLVLEGQLLQVDSSDYNTLKSPLDQVLGN</sequence>
<dbReference type="PANTHER" id="PTHR13887:SF14">
    <property type="entry name" value="DISULFIDE BOND FORMATION PROTEIN D"/>
    <property type="match status" value="1"/>
</dbReference>
<dbReference type="PROSITE" id="PS51352">
    <property type="entry name" value="THIOREDOXIN_2"/>
    <property type="match status" value="1"/>
</dbReference>